<gene>
    <name evidence="3" type="ORF">BN977_04262</name>
</gene>
<feature type="domain" description="NodB homology" evidence="2">
    <location>
        <begin position="48"/>
        <end position="238"/>
    </location>
</feature>
<dbReference type="Proteomes" id="UP000028870">
    <property type="component" value="Unassembled WGS sequence"/>
</dbReference>
<dbReference type="AlphaFoldDB" id="W9AUE9"/>
<dbReference type="SUPFAM" id="SSF88713">
    <property type="entry name" value="Glycoside hydrolase/deacetylase"/>
    <property type="match status" value="1"/>
</dbReference>
<organism evidence="3 4">
    <name type="scientific">Mycolicibacterium cosmeticum</name>
    <dbReference type="NCBI Taxonomy" id="258533"/>
    <lineage>
        <taxon>Bacteria</taxon>
        <taxon>Bacillati</taxon>
        <taxon>Actinomycetota</taxon>
        <taxon>Actinomycetes</taxon>
        <taxon>Mycobacteriales</taxon>
        <taxon>Mycobacteriaceae</taxon>
        <taxon>Mycolicibacterium</taxon>
    </lineage>
</organism>
<dbReference type="InterPro" id="IPR050248">
    <property type="entry name" value="Polysacc_deacetylase_ArnD"/>
</dbReference>
<reference evidence="3" key="1">
    <citation type="submission" date="2014-03" db="EMBL/GenBank/DDBJ databases">
        <title>Draft Genome Sequence of Mycobacterium cosmeticum DSM 44829.</title>
        <authorList>
            <person name="Croce O."/>
            <person name="Robert C."/>
            <person name="Raoult D."/>
            <person name="Drancourt M."/>
        </authorList>
    </citation>
    <scope>NUCLEOTIDE SEQUENCE [LARGE SCALE GENOMIC DNA]</scope>
    <source>
        <strain evidence="3">DSM 44829</strain>
    </source>
</reference>
<keyword evidence="1" id="KW-0732">Signal</keyword>
<dbReference type="eggNOG" id="COG0726">
    <property type="taxonomic scope" value="Bacteria"/>
</dbReference>
<dbReference type="PANTHER" id="PTHR10587:SF134">
    <property type="entry name" value="SECRETED PROTEIN"/>
    <property type="match status" value="1"/>
</dbReference>
<reference evidence="3" key="2">
    <citation type="submission" date="2014-03" db="EMBL/GenBank/DDBJ databases">
        <authorList>
            <person name="Urmite Genomes"/>
        </authorList>
    </citation>
    <scope>NUCLEOTIDE SEQUENCE</scope>
    <source>
        <strain evidence="3">DSM 44829</strain>
    </source>
</reference>
<evidence type="ECO:0000256" key="1">
    <source>
        <dbReference type="SAM" id="SignalP"/>
    </source>
</evidence>
<dbReference type="InterPro" id="IPR006311">
    <property type="entry name" value="TAT_signal"/>
</dbReference>
<dbReference type="Pfam" id="PF01522">
    <property type="entry name" value="Polysacc_deac_1"/>
    <property type="match status" value="1"/>
</dbReference>
<dbReference type="Gene3D" id="3.20.20.370">
    <property type="entry name" value="Glycoside hydrolase/deacetylase"/>
    <property type="match status" value="1"/>
</dbReference>
<dbReference type="PANTHER" id="PTHR10587">
    <property type="entry name" value="GLYCOSYL TRANSFERASE-RELATED"/>
    <property type="match status" value="1"/>
</dbReference>
<dbReference type="STRING" id="258533.BN977_04262"/>
<dbReference type="InterPro" id="IPR002509">
    <property type="entry name" value="NODB_dom"/>
</dbReference>
<feature type="signal peptide" evidence="1">
    <location>
        <begin position="1"/>
        <end position="25"/>
    </location>
</feature>
<protein>
    <submittedName>
        <fullName evidence="3">Polysaccharide deacetylase family sporulation protein PdaB</fullName>
    </submittedName>
</protein>
<dbReference type="GO" id="GO:0016810">
    <property type="term" value="F:hydrolase activity, acting on carbon-nitrogen (but not peptide) bonds"/>
    <property type="evidence" value="ECO:0007669"/>
    <property type="project" value="InterPro"/>
</dbReference>
<dbReference type="RefSeq" id="WP_234883934.1">
    <property type="nucleotide sequence ID" value="NZ_CCBB010000003.1"/>
</dbReference>
<evidence type="ECO:0000313" key="4">
    <source>
        <dbReference type="Proteomes" id="UP000028870"/>
    </source>
</evidence>
<keyword evidence="4" id="KW-1185">Reference proteome</keyword>
<accession>W9AUE9</accession>
<feature type="chain" id="PRO_5004916626" evidence="1">
    <location>
        <begin position="26"/>
        <end position="246"/>
    </location>
</feature>
<comment type="caution">
    <text evidence="3">The sequence shown here is derived from an EMBL/GenBank/DDBJ whole genome shotgun (WGS) entry which is preliminary data.</text>
</comment>
<evidence type="ECO:0000313" key="3">
    <source>
        <dbReference type="EMBL" id="CDO09439.1"/>
    </source>
</evidence>
<name>W9AUE9_MYCCO</name>
<proteinExistence type="predicted"/>
<dbReference type="PROSITE" id="PS51318">
    <property type="entry name" value="TAT"/>
    <property type="match status" value="1"/>
</dbReference>
<dbReference type="InterPro" id="IPR011330">
    <property type="entry name" value="Glyco_hydro/deAcase_b/a-brl"/>
</dbReference>
<evidence type="ECO:0000259" key="2">
    <source>
        <dbReference type="PROSITE" id="PS51677"/>
    </source>
</evidence>
<sequence length="246" mass="25680">MTRRMFLAAGSAAVAAGVCAPRAAAARVPGQWGMALPGIGTSFVPDGRQLALTFDACPGSGCDDALLDTLRRNQVPAVLFLNARWIDQHPDRAAELAADPLFEIGNHGLRHVPLSVTGRSAYGIPGTRSAAEVVDEVSAGRQKIIELTGKPPTWFRPGTAHYDDVAVSMVHDLGERPLGFTVNGDAGATLPAAKVRANVLGAAPGSIVISHMNHPEGGTAAGYAAAIPQLRAAGWEFVPLRDRVVQ</sequence>
<dbReference type="EMBL" id="CCBB010000003">
    <property type="protein sequence ID" value="CDO09439.1"/>
    <property type="molecule type" value="Genomic_DNA"/>
</dbReference>
<dbReference type="GO" id="GO:0005975">
    <property type="term" value="P:carbohydrate metabolic process"/>
    <property type="evidence" value="ECO:0007669"/>
    <property type="project" value="InterPro"/>
</dbReference>
<dbReference type="PROSITE" id="PS51677">
    <property type="entry name" value="NODB"/>
    <property type="match status" value="1"/>
</dbReference>